<feature type="binding site" evidence="1">
    <location>
        <position position="62"/>
    </location>
    <ligand>
        <name>substrate</name>
    </ligand>
</feature>
<sequence length="266" mass="30388">MNEEIIGRVLKRWFDSGKLKREDIFITTKLSPMAMDPQKVEDCIKESLQKLQLDYVDLYLIHFPLSIIVSGSDSYGDPNFDFLDVWQKMEEQVDAGRTKTIGVSNFSVKKVDRLLKNCRIKPANNQVEMHLYLQQKELVDFCMKNDVTVVAYAPLASRGYNKFLGTIGKPPRDLPDMFEDPVVVAIANKYSKKPSQVALRFLLQVGVAPIPKSVTPERVKENFGVFDFVLDDDDMAKLRSIDKGNEGRVCDFRAAGRLYEHPDFEL</sequence>
<gene>
    <name evidence="4" type="ORF">AMK59_2791</name>
</gene>
<dbReference type="PANTHER" id="PTHR11732">
    <property type="entry name" value="ALDO/KETO REDUCTASE"/>
    <property type="match status" value="1"/>
</dbReference>
<reference evidence="4 5" key="1">
    <citation type="submission" date="2015-09" db="EMBL/GenBank/DDBJ databases">
        <title>Draft genome of the scarab beetle Oryctes borbonicus.</title>
        <authorList>
            <person name="Meyer J.M."/>
            <person name="Markov G.V."/>
            <person name="Baskaran P."/>
            <person name="Herrmann M."/>
            <person name="Sommer R.J."/>
            <person name="Roedelsperger C."/>
        </authorList>
    </citation>
    <scope>NUCLEOTIDE SEQUENCE [LARGE SCALE GENOMIC DNA]</scope>
    <source>
        <strain evidence="4">OB123</strain>
        <tissue evidence="4">Whole animal</tissue>
    </source>
</reference>
<dbReference type="SUPFAM" id="SSF51430">
    <property type="entry name" value="NAD(P)-linked oxidoreductase"/>
    <property type="match status" value="1"/>
</dbReference>
<dbReference type="GO" id="GO:0016491">
    <property type="term" value="F:oxidoreductase activity"/>
    <property type="evidence" value="ECO:0007669"/>
    <property type="project" value="InterPro"/>
</dbReference>
<evidence type="ECO:0000313" key="4">
    <source>
        <dbReference type="EMBL" id="KRT86388.1"/>
    </source>
</evidence>
<evidence type="ECO:0000256" key="1">
    <source>
        <dbReference type="PIRSR" id="PIRSR000097-2"/>
    </source>
</evidence>
<dbReference type="PIRSF" id="PIRSF000097">
    <property type="entry name" value="AKR"/>
    <property type="match status" value="1"/>
</dbReference>
<dbReference type="OrthoDB" id="416253at2759"/>
<dbReference type="InterPro" id="IPR020471">
    <property type="entry name" value="AKR"/>
</dbReference>
<dbReference type="InterPro" id="IPR018170">
    <property type="entry name" value="Aldo/ket_reductase_CS"/>
</dbReference>
<name>A0A0T6BGE9_9SCAR</name>
<evidence type="ECO:0000256" key="2">
    <source>
        <dbReference type="PIRSR" id="PIRSR000097-3"/>
    </source>
</evidence>
<dbReference type="EMBL" id="LJIG01000552">
    <property type="protein sequence ID" value="KRT86388.1"/>
    <property type="molecule type" value="Genomic_DNA"/>
</dbReference>
<feature type="domain" description="NADP-dependent oxidoreductase" evidence="3">
    <location>
        <begin position="2"/>
        <end position="242"/>
    </location>
</feature>
<dbReference type="PROSITE" id="PS00062">
    <property type="entry name" value="ALDOKETO_REDUCTASE_2"/>
    <property type="match status" value="1"/>
</dbReference>
<dbReference type="InterPro" id="IPR036812">
    <property type="entry name" value="NAD(P)_OxRdtase_dom_sf"/>
</dbReference>
<feature type="site" description="Lowers pKa of active site Tyr" evidence="2">
    <location>
        <position position="29"/>
    </location>
</feature>
<evidence type="ECO:0000259" key="3">
    <source>
        <dbReference type="Pfam" id="PF00248"/>
    </source>
</evidence>
<dbReference type="Proteomes" id="UP000051574">
    <property type="component" value="Unassembled WGS sequence"/>
</dbReference>
<dbReference type="InterPro" id="IPR023210">
    <property type="entry name" value="NADP_OxRdtase_dom"/>
</dbReference>
<evidence type="ECO:0000313" key="5">
    <source>
        <dbReference type="Proteomes" id="UP000051574"/>
    </source>
</evidence>
<dbReference type="AlphaFoldDB" id="A0A0T6BGE9"/>
<dbReference type="PRINTS" id="PR00069">
    <property type="entry name" value="ALDKETRDTASE"/>
</dbReference>
<accession>A0A0T6BGE9</accession>
<organism evidence="4 5">
    <name type="scientific">Oryctes borbonicus</name>
    <dbReference type="NCBI Taxonomy" id="1629725"/>
    <lineage>
        <taxon>Eukaryota</taxon>
        <taxon>Metazoa</taxon>
        <taxon>Ecdysozoa</taxon>
        <taxon>Arthropoda</taxon>
        <taxon>Hexapoda</taxon>
        <taxon>Insecta</taxon>
        <taxon>Pterygota</taxon>
        <taxon>Neoptera</taxon>
        <taxon>Endopterygota</taxon>
        <taxon>Coleoptera</taxon>
        <taxon>Polyphaga</taxon>
        <taxon>Scarabaeiformia</taxon>
        <taxon>Scarabaeidae</taxon>
        <taxon>Dynastinae</taxon>
        <taxon>Oryctes</taxon>
    </lineage>
</organism>
<protein>
    <recommendedName>
        <fullName evidence="3">NADP-dependent oxidoreductase domain-containing protein</fullName>
    </recommendedName>
</protein>
<keyword evidence="5" id="KW-1185">Reference proteome</keyword>
<dbReference type="Gene3D" id="3.20.20.100">
    <property type="entry name" value="NADP-dependent oxidoreductase domain"/>
    <property type="match status" value="1"/>
</dbReference>
<proteinExistence type="predicted"/>
<comment type="caution">
    <text evidence="4">The sequence shown here is derived from an EMBL/GenBank/DDBJ whole genome shotgun (WGS) entry which is preliminary data.</text>
</comment>
<dbReference type="Pfam" id="PF00248">
    <property type="entry name" value="Aldo_ket_red"/>
    <property type="match status" value="1"/>
</dbReference>